<dbReference type="InterPro" id="IPR038756">
    <property type="entry name" value="CheX-like"/>
</dbReference>
<dbReference type="PANTHER" id="PTHR39452">
    <property type="entry name" value="CHEY-P PHOSPHATASE CHEX"/>
    <property type="match status" value="1"/>
</dbReference>
<dbReference type="AlphaFoldDB" id="A0AA35CP76"/>
<keyword evidence="1" id="KW-0145">Chemotaxis</keyword>
<sequence length="156" mass="16567">MKAEFINPFLVAAQEVLQAEASATVRKGTVTIQNSPLMSDDVTVLIGVVGRVKGIVLYSMSEKTAKEIVGAIINEPVRVLDSMVESAVGELGNVITGRASMELEKLECPVTIAPPSVVVGKNTVISTLQIRRLVIPLVTQYGDIVVHVALSDVQDG</sequence>
<organism evidence="3 4">
    <name type="scientific">Caldinitratiruptor microaerophilus</name>
    <dbReference type="NCBI Taxonomy" id="671077"/>
    <lineage>
        <taxon>Bacteria</taxon>
        <taxon>Bacillati</taxon>
        <taxon>Bacillota</taxon>
        <taxon>Clostridia</taxon>
        <taxon>Eubacteriales</taxon>
        <taxon>Symbiobacteriaceae</taxon>
        <taxon>Caldinitratiruptor</taxon>
    </lineage>
</organism>
<gene>
    <name evidence="3" type="primary">cheX_4</name>
    <name evidence="3" type="ORF">caldi_24670</name>
</gene>
<proteinExistence type="predicted"/>
<keyword evidence="4" id="KW-1185">Reference proteome</keyword>
<dbReference type="InterPro" id="IPR028051">
    <property type="entry name" value="CheX-like_dom"/>
</dbReference>
<dbReference type="InterPro" id="IPR028976">
    <property type="entry name" value="CheC-like_sf"/>
</dbReference>
<dbReference type="Pfam" id="PF13690">
    <property type="entry name" value="CheX"/>
    <property type="match status" value="1"/>
</dbReference>
<name>A0AA35CP76_9FIRM</name>
<dbReference type="EMBL" id="AP025628">
    <property type="protein sequence ID" value="BDG61377.1"/>
    <property type="molecule type" value="Genomic_DNA"/>
</dbReference>
<dbReference type="SUPFAM" id="SSF103039">
    <property type="entry name" value="CheC-like"/>
    <property type="match status" value="1"/>
</dbReference>
<dbReference type="CDD" id="cd17906">
    <property type="entry name" value="CheX"/>
    <property type="match status" value="1"/>
</dbReference>
<accession>A0AA35CP76</accession>
<dbReference type="Proteomes" id="UP001163687">
    <property type="component" value="Chromosome"/>
</dbReference>
<dbReference type="PANTHER" id="PTHR39452:SF1">
    <property type="entry name" value="CHEY-P PHOSPHATASE CHEX"/>
    <property type="match status" value="1"/>
</dbReference>
<dbReference type="Gene3D" id="3.40.1550.10">
    <property type="entry name" value="CheC-like"/>
    <property type="match status" value="1"/>
</dbReference>
<reference evidence="3" key="1">
    <citation type="submission" date="2022-03" db="EMBL/GenBank/DDBJ databases">
        <title>Complete genome sequence of Caldinitratiruptor microaerophilus.</title>
        <authorList>
            <person name="Mukaiyama R."/>
            <person name="Nishiyama T."/>
            <person name="Ueda K."/>
        </authorList>
    </citation>
    <scope>NUCLEOTIDE SEQUENCE</scope>
    <source>
        <strain evidence="3">JCM 16183</strain>
    </source>
</reference>
<dbReference type="GO" id="GO:0006935">
    <property type="term" value="P:chemotaxis"/>
    <property type="evidence" value="ECO:0007669"/>
    <property type="project" value="UniProtKB-KW"/>
</dbReference>
<feature type="domain" description="Chemotaxis phosphatase CheX-like" evidence="2">
    <location>
        <begin position="42"/>
        <end position="136"/>
    </location>
</feature>
<evidence type="ECO:0000313" key="3">
    <source>
        <dbReference type="EMBL" id="BDG61377.1"/>
    </source>
</evidence>
<dbReference type="RefSeq" id="WP_264842029.1">
    <property type="nucleotide sequence ID" value="NZ_AP025628.1"/>
</dbReference>
<evidence type="ECO:0000259" key="2">
    <source>
        <dbReference type="Pfam" id="PF13690"/>
    </source>
</evidence>
<evidence type="ECO:0000256" key="1">
    <source>
        <dbReference type="ARBA" id="ARBA00022500"/>
    </source>
</evidence>
<evidence type="ECO:0000313" key="4">
    <source>
        <dbReference type="Proteomes" id="UP001163687"/>
    </source>
</evidence>
<protein>
    <submittedName>
        <fullName evidence="3">Chemotaxis protein CheX</fullName>
    </submittedName>
</protein>
<dbReference type="KEGG" id="cmic:caldi_24670"/>